<dbReference type="SMART" id="SM00342">
    <property type="entry name" value="HTH_ARAC"/>
    <property type="match status" value="1"/>
</dbReference>
<evidence type="ECO:0000313" key="5">
    <source>
        <dbReference type="Proteomes" id="UP000321245"/>
    </source>
</evidence>
<feature type="domain" description="HTH araC/xylS-type" evidence="3">
    <location>
        <begin position="408"/>
        <end position="512"/>
    </location>
</feature>
<dbReference type="STRING" id="1218108.GCA_000382425_00605"/>
<accession>A0A511NCR5</accession>
<dbReference type="PROSITE" id="PS01124">
    <property type="entry name" value="HTH_ARAC_FAMILY_2"/>
    <property type="match status" value="1"/>
</dbReference>
<dbReference type="SUPFAM" id="SSF48452">
    <property type="entry name" value="TPR-like"/>
    <property type="match status" value="1"/>
</dbReference>
<feature type="signal peptide" evidence="2">
    <location>
        <begin position="1"/>
        <end position="19"/>
    </location>
</feature>
<evidence type="ECO:0000256" key="2">
    <source>
        <dbReference type="SAM" id="SignalP"/>
    </source>
</evidence>
<comment type="caution">
    <text evidence="4">The sequence shown here is derived from an EMBL/GenBank/DDBJ whole genome shotgun (WGS) entry which is preliminary data.</text>
</comment>
<dbReference type="EMBL" id="BJXC01000002">
    <property type="protein sequence ID" value="GEM50603.1"/>
    <property type="molecule type" value="Genomic_DNA"/>
</dbReference>
<evidence type="ECO:0000256" key="1">
    <source>
        <dbReference type="SAM" id="Phobius"/>
    </source>
</evidence>
<dbReference type="InterPro" id="IPR018060">
    <property type="entry name" value="HTH_AraC"/>
</dbReference>
<keyword evidence="2" id="KW-0732">Signal</keyword>
<dbReference type="OrthoDB" id="5295174at2"/>
<dbReference type="GO" id="GO:0043565">
    <property type="term" value="F:sequence-specific DNA binding"/>
    <property type="evidence" value="ECO:0007669"/>
    <property type="project" value="InterPro"/>
</dbReference>
<dbReference type="Pfam" id="PF12833">
    <property type="entry name" value="HTH_18"/>
    <property type="match status" value="1"/>
</dbReference>
<gene>
    <name evidence="4" type="ORF">EB1_03930</name>
</gene>
<keyword evidence="1" id="KW-1133">Transmembrane helix</keyword>
<sequence length="520" mass="60657">MKFQSILILILSISINGYAQNNISPKIEQLSKKKDKGAEDSFLIGQEMLKISQNDCERAKAYLRMGDAKCKNMQYAESIKYLKKADLLISKCNLIEDYFNINFFLMLNYQELDLKDDFNKSWKIVKEIAVKMNDPEKTFMIMQANALFNEKNRNYSVAIVYRKQISDYVEKLLESDPTDLNRLYLVMAYTQLCYVYLKDNHVPEAQYYYGKIPALSEGISKEDNYLLDIQYLVKAMLLAENHQLKEAREWFDQALLIAIQKKYPSTIAKISEERLHYGIDNKTERQKLLNVIIKINKEKLKESDKYSSTELEKKKKETSKVHHQLRNSIIVGSILLAAIVVIFVINRKSKKRLKIKFEKIIADLQQKKNADSTNIFPVATTENNTQASKSELQISKIMSVEKEKELLQKLMLFEEGTEYTSKNFTFSNFISALETNSKYANYIVKQHRGKSFNDYINGLRIQYIIEKLYNHPEYLNYKISYLAEISGFSTHSRFAQIFKSVTEISPSKFIQQLVNAQEKK</sequence>
<dbReference type="InterPro" id="IPR011990">
    <property type="entry name" value="TPR-like_helical_dom_sf"/>
</dbReference>
<dbReference type="GeneID" id="84648871"/>
<proteinExistence type="predicted"/>
<name>A0A511NCR5_9FLAO</name>
<reference evidence="4 5" key="1">
    <citation type="submission" date="2019-07" db="EMBL/GenBank/DDBJ databases">
        <title>Whole genome shotgun sequence of Empedobacter brevis NBRC 14943.</title>
        <authorList>
            <person name="Hosoyama A."/>
            <person name="Uohara A."/>
            <person name="Ohji S."/>
            <person name="Ichikawa N."/>
        </authorList>
    </citation>
    <scope>NUCLEOTIDE SEQUENCE [LARGE SCALE GENOMIC DNA]</scope>
    <source>
        <strain evidence="4 5">NBRC 14943</strain>
    </source>
</reference>
<keyword evidence="5" id="KW-1185">Reference proteome</keyword>
<dbReference type="Gene3D" id="1.25.40.10">
    <property type="entry name" value="Tetratricopeptide repeat domain"/>
    <property type="match status" value="1"/>
</dbReference>
<feature type="chain" id="PRO_5021818662" description="HTH araC/xylS-type domain-containing protein" evidence="2">
    <location>
        <begin position="20"/>
        <end position="520"/>
    </location>
</feature>
<dbReference type="GO" id="GO:0003700">
    <property type="term" value="F:DNA-binding transcription factor activity"/>
    <property type="evidence" value="ECO:0007669"/>
    <property type="project" value="InterPro"/>
</dbReference>
<dbReference type="RefSeq" id="WP_019974116.1">
    <property type="nucleotide sequence ID" value="NZ_BJXC01000002.1"/>
</dbReference>
<feature type="transmembrane region" description="Helical" evidence="1">
    <location>
        <begin position="328"/>
        <end position="346"/>
    </location>
</feature>
<organism evidence="4 5">
    <name type="scientific">Empedobacter brevis NBRC 14943 = ATCC 43319</name>
    <dbReference type="NCBI Taxonomy" id="1218108"/>
    <lineage>
        <taxon>Bacteria</taxon>
        <taxon>Pseudomonadati</taxon>
        <taxon>Bacteroidota</taxon>
        <taxon>Flavobacteriia</taxon>
        <taxon>Flavobacteriales</taxon>
        <taxon>Weeksellaceae</taxon>
        <taxon>Empedobacter</taxon>
    </lineage>
</organism>
<keyword evidence="1" id="KW-0472">Membrane</keyword>
<evidence type="ECO:0000313" key="4">
    <source>
        <dbReference type="EMBL" id="GEM50603.1"/>
    </source>
</evidence>
<dbReference type="AlphaFoldDB" id="A0A511NCR5"/>
<dbReference type="Proteomes" id="UP000321245">
    <property type="component" value="Unassembled WGS sequence"/>
</dbReference>
<dbReference type="Gene3D" id="1.10.10.60">
    <property type="entry name" value="Homeodomain-like"/>
    <property type="match status" value="1"/>
</dbReference>
<protein>
    <recommendedName>
        <fullName evidence="3">HTH araC/xylS-type domain-containing protein</fullName>
    </recommendedName>
</protein>
<evidence type="ECO:0000259" key="3">
    <source>
        <dbReference type="PROSITE" id="PS01124"/>
    </source>
</evidence>
<keyword evidence="1" id="KW-0812">Transmembrane</keyword>